<evidence type="ECO:0000256" key="1">
    <source>
        <dbReference type="SAM" id="MobiDB-lite"/>
    </source>
</evidence>
<feature type="compositionally biased region" description="Gly residues" evidence="1">
    <location>
        <begin position="27"/>
        <end position="43"/>
    </location>
</feature>
<sequence>HAPRRGDHDPAQAASQHPAGPAVCQGRGRGAGGPEDAGQGPGGSESQPPGPGPADGKGTAASGGRDGDSAGG</sequence>
<dbReference type="AlphaFoldDB" id="M1EHL8"/>
<accession>M1EHL8</accession>
<feature type="compositionally biased region" description="Basic and acidic residues" evidence="1">
    <location>
        <begin position="1"/>
        <end position="10"/>
    </location>
</feature>
<feature type="region of interest" description="Disordered" evidence="1">
    <location>
        <begin position="1"/>
        <end position="72"/>
    </location>
</feature>
<dbReference type="EMBL" id="JP007019">
    <property type="protein sequence ID" value="AER95616.1"/>
    <property type="molecule type" value="mRNA"/>
</dbReference>
<organism evidence="2">
    <name type="scientific">Mustela putorius furo</name>
    <name type="common">European domestic ferret</name>
    <name type="synonym">Mustela furo</name>
    <dbReference type="NCBI Taxonomy" id="9669"/>
    <lineage>
        <taxon>Eukaryota</taxon>
        <taxon>Metazoa</taxon>
        <taxon>Chordata</taxon>
        <taxon>Craniata</taxon>
        <taxon>Vertebrata</taxon>
        <taxon>Euteleostomi</taxon>
        <taxon>Mammalia</taxon>
        <taxon>Eutheria</taxon>
        <taxon>Laurasiatheria</taxon>
        <taxon>Carnivora</taxon>
        <taxon>Caniformia</taxon>
        <taxon>Musteloidea</taxon>
        <taxon>Mustelidae</taxon>
        <taxon>Mustelinae</taxon>
        <taxon>Mustela</taxon>
    </lineage>
</organism>
<protein>
    <submittedName>
        <fullName evidence="2">Coiled-coil domain containing 155</fullName>
    </submittedName>
</protein>
<proteinExistence type="evidence at transcript level"/>
<name>M1EHL8_MUSPF</name>
<feature type="non-terminal residue" evidence="2">
    <location>
        <position position="1"/>
    </location>
</feature>
<reference evidence="2" key="1">
    <citation type="journal article" date="2013" name="J. Virol.">
        <title>Sequencing, annotation, and characterization of the influenza ferret infectome.</title>
        <authorList>
            <person name="Leon A.J."/>
            <person name="Banner D."/>
            <person name="Xu L."/>
            <person name="Ran L."/>
            <person name="Peng Z."/>
            <person name="Yi K."/>
            <person name="Chen C."/>
            <person name="Xu F."/>
            <person name="Huang J."/>
            <person name="Zhao Z."/>
            <person name="Lin Z."/>
            <person name="Huang S.H."/>
            <person name="Fang Y."/>
            <person name="Kelvin A.A."/>
            <person name="Ross T.M."/>
            <person name="Farooqui A."/>
            <person name="Kelvin D.J."/>
        </authorList>
    </citation>
    <scope>NUCLEOTIDE SEQUENCE</scope>
    <source>
        <tissue evidence="2">Lungs</tissue>
    </source>
</reference>
<feature type="non-terminal residue" evidence="2">
    <location>
        <position position="72"/>
    </location>
</feature>
<evidence type="ECO:0000313" key="2">
    <source>
        <dbReference type="EMBL" id="AER95616.1"/>
    </source>
</evidence>